<feature type="domain" description="Polysaccharide chain length determinant N-terminal" evidence="8">
    <location>
        <begin position="28"/>
        <end position="124"/>
    </location>
</feature>
<dbReference type="GO" id="GO:0004713">
    <property type="term" value="F:protein tyrosine kinase activity"/>
    <property type="evidence" value="ECO:0007669"/>
    <property type="project" value="TreeGrafter"/>
</dbReference>
<sequence>MTPLHATHEPLSGDAEVQPDPNWATNVGKLLDHRVLLARVAIISLVVSAIIALALPKQYESTARIMPPDNSNPGTALLAALAGKSTGGLAGLGSIAGSLLGGRSSSVLFAELLQSRSVSDHIIDRFQLQHVYRKRYRVDTVKYLAKRTVIAEDKKSGVLTLTVTDTDPERSRAIAQAYLDELNTIVVRSNTSSARREREFIEQRLVSARSELQDAQVALSAFSSSNATLDIKEQTHAMVEAASRLQAQKIFAESELASLSQIYGDDNVRVRAARARIADLQRELTKMSGTASDAALDSPTNGDGYPSLRQLPRLAVPYANLYRRVRIQETVYELLSQQYEMARIAEAKDTPIVSVIDAPLLPEKKSFPPRLILIIALTGVSLLTASAYILIREYWLLLDPSDPKRRIASRILSIVERRLHRREAAL</sequence>
<protein>
    <submittedName>
        <fullName evidence="9">Uncharacterized protein involved in exopolysaccharide biosynthesis</fullName>
    </submittedName>
</protein>
<dbReference type="GO" id="GO:0005886">
    <property type="term" value="C:plasma membrane"/>
    <property type="evidence" value="ECO:0007669"/>
    <property type="project" value="UniProtKB-SubCell"/>
</dbReference>
<organism evidence="9 10">
    <name type="scientific">Granulicella aggregans</name>
    <dbReference type="NCBI Taxonomy" id="474949"/>
    <lineage>
        <taxon>Bacteria</taxon>
        <taxon>Pseudomonadati</taxon>
        <taxon>Acidobacteriota</taxon>
        <taxon>Terriglobia</taxon>
        <taxon>Terriglobales</taxon>
        <taxon>Acidobacteriaceae</taxon>
        <taxon>Granulicella</taxon>
    </lineage>
</organism>
<dbReference type="AlphaFoldDB" id="A0A7W7ZGY9"/>
<evidence type="ECO:0000259" key="8">
    <source>
        <dbReference type="Pfam" id="PF02706"/>
    </source>
</evidence>
<feature type="transmembrane region" description="Helical" evidence="7">
    <location>
        <begin position="36"/>
        <end position="56"/>
    </location>
</feature>
<evidence type="ECO:0000313" key="9">
    <source>
        <dbReference type="EMBL" id="MBB5059678.1"/>
    </source>
</evidence>
<keyword evidence="4 7" id="KW-1133">Transmembrane helix</keyword>
<keyword evidence="2" id="KW-1003">Cell membrane</keyword>
<name>A0A7W7ZGY9_9BACT</name>
<dbReference type="InterPro" id="IPR003856">
    <property type="entry name" value="LPS_length_determ_N"/>
</dbReference>
<dbReference type="PANTHER" id="PTHR32309">
    <property type="entry name" value="TYROSINE-PROTEIN KINASE"/>
    <property type="match status" value="1"/>
</dbReference>
<evidence type="ECO:0000256" key="7">
    <source>
        <dbReference type="SAM" id="Phobius"/>
    </source>
</evidence>
<keyword evidence="3 7" id="KW-0812">Transmembrane</keyword>
<reference evidence="9 10" key="1">
    <citation type="submission" date="2020-08" db="EMBL/GenBank/DDBJ databases">
        <title>Genomic Encyclopedia of Type Strains, Phase IV (KMG-V): Genome sequencing to study the core and pangenomes of soil and plant-associated prokaryotes.</title>
        <authorList>
            <person name="Whitman W."/>
        </authorList>
    </citation>
    <scope>NUCLEOTIDE SEQUENCE [LARGE SCALE GENOMIC DNA]</scope>
    <source>
        <strain evidence="9 10">M8UP14</strain>
    </source>
</reference>
<dbReference type="Pfam" id="PF02706">
    <property type="entry name" value="Wzz"/>
    <property type="match status" value="1"/>
</dbReference>
<proteinExistence type="predicted"/>
<evidence type="ECO:0000313" key="10">
    <source>
        <dbReference type="Proteomes" id="UP000540989"/>
    </source>
</evidence>
<evidence type="ECO:0000256" key="2">
    <source>
        <dbReference type="ARBA" id="ARBA00022475"/>
    </source>
</evidence>
<gene>
    <name evidence="9" type="ORF">HDF16_004404</name>
</gene>
<keyword evidence="5 7" id="KW-0472">Membrane</keyword>
<evidence type="ECO:0000256" key="5">
    <source>
        <dbReference type="ARBA" id="ARBA00023136"/>
    </source>
</evidence>
<dbReference type="InterPro" id="IPR050445">
    <property type="entry name" value="Bact_polysacc_biosynth/exp"/>
</dbReference>
<comment type="caution">
    <text evidence="9">The sequence shown here is derived from an EMBL/GenBank/DDBJ whole genome shotgun (WGS) entry which is preliminary data.</text>
</comment>
<feature type="region of interest" description="Disordered" evidence="6">
    <location>
        <begin position="1"/>
        <end position="20"/>
    </location>
</feature>
<evidence type="ECO:0000256" key="6">
    <source>
        <dbReference type="SAM" id="MobiDB-lite"/>
    </source>
</evidence>
<evidence type="ECO:0000256" key="3">
    <source>
        <dbReference type="ARBA" id="ARBA00022692"/>
    </source>
</evidence>
<keyword evidence="10" id="KW-1185">Reference proteome</keyword>
<feature type="transmembrane region" description="Helical" evidence="7">
    <location>
        <begin position="371"/>
        <end position="391"/>
    </location>
</feature>
<evidence type="ECO:0000256" key="4">
    <source>
        <dbReference type="ARBA" id="ARBA00022989"/>
    </source>
</evidence>
<dbReference type="PANTHER" id="PTHR32309:SF13">
    <property type="entry name" value="FERRIC ENTEROBACTIN TRANSPORT PROTEIN FEPE"/>
    <property type="match status" value="1"/>
</dbReference>
<dbReference type="Proteomes" id="UP000540989">
    <property type="component" value="Unassembled WGS sequence"/>
</dbReference>
<comment type="subcellular location">
    <subcellularLocation>
        <location evidence="1">Cell membrane</location>
        <topology evidence="1">Multi-pass membrane protein</topology>
    </subcellularLocation>
</comment>
<accession>A0A7W7ZGY9</accession>
<dbReference type="EMBL" id="JACHIP010000006">
    <property type="protein sequence ID" value="MBB5059678.1"/>
    <property type="molecule type" value="Genomic_DNA"/>
</dbReference>
<evidence type="ECO:0000256" key="1">
    <source>
        <dbReference type="ARBA" id="ARBA00004651"/>
    </source>
</evidence>